<reference evidence="2 3" key="1">
    <citation type="submission" date="2022-08" db="EMBL/GenBank/DDBJ databases">
        <authorList>
            <person name="Zeman M."/>
            <person name="Kubasova T."/>
        </authorList>
    </citation>
    <scope>NUCLEOTIDE SEQUENCE [LARGE SCALE GENOMIC DNA]</scope>
    <source>
        <strain evidence="2 3">ET62</strain>
    </source>
</reference>
<gene>
    <name evidence="2" type="ORF">NW209_13925</name>
</gene>
<proteinExistence type="predicted"/>
<dbReference type="SUPFAM" id="SSF103088">
    <property type="entry name" value="OmpA-like"/>
    <property type="match status" value="1"/>
</dbReference>
<name>A0AAW5N3V0_9BACT</name>
<evidence type="ECO:0008006" key="4">
    <source>
        <dbReference type="Google" id="ProtNLM"/>
    </source>
</evidence>
<evidence type="ECO:0000313" key="3">
    <source>
        <dbReference type="Proteomes" id="UP001204579"/>
    </source>
</evidence>
<organism evidence="2 3">
    <name type="scientific">Phocaeicola barnesiae</name>
    <dbReference type="NCBI Taxonomy" id="376804"/>
    <lineage>
        <taxon>Bacteria</taxon>
        <taxon>Pseudomonadati</taxon>
        <taxon>Bacteroidota</taxon>
        <taxon>Bacteroidia</taxon>
        <taxon>Bacteroidales</taxon>
        <taxon>Bacteroidaceae</taxon>
        <taxon>Phocaeicola</taxon>
    </lineage>
</organism>
<sequence length="592" mass="65711">MKIKNCTYYLLPALLGWMMTTDALADKADKAVTVVPKHSTALTPDSTRSVWIDVDFHIPEGVFSRRSRLIIVPQLLEGDSLRDEYLPLVADAPIYSKKRYRRMKLEGYVDPYADVAQAVSRPQDGLVLPYRRQVQLPEGVAAGHIVAVVTTDGCGECTSIDTLQLGAISNLAPLIDGEFRLNWMERPFVVRPKVMNGTGEAHLQFKVNKYDIDLSLGNNREEMERMLETLRPLVNDPLTTLNRFEIYGMASADGSLAFNTTLSANRANAAKQWLAAQLRLSADVQRRFKVGSRPEGWEPVLEAMRRDGHPDTLKVQEILEKYADQNDDVQERYIRRLACWNDIKDKYLQKDRKVEYAYSYTVKSFTTDRELLEVYATRPDAFNEDELLRVAMLQTTDANREQVYRTALKQFPQSELAACNLAAILLRSGRAGEAARLLEGVKSTAPEVVNARAAALAQTGQTAEAIRLLEPLAASSEEARYNLGLLYAAQNRAKEAYDCLRPFADVNSAIAALAIGADTEAETVLNGCAADVSPRAEYARALVAARKGEAAAVATHLKAACADGALRRRVAGEPDFDRYRADKAFRTAVNGN</sequence>
<dbReference type="RefSeq" id="WP_258336217.1">
    <property type="nucleotide sequence ID" value="NZ_JANRHJ010000019.1"/>
</dbReference>
<evidence type="ECO:0000313" key="2">
    <source>
        <dbReference type="EMBL" id="MCR8875097.1"/>
    </source>
</evidence>
<feature type="chain" id="PRO_5043565983" description="DUF3868 domain-containing protein" evidence="1">
    <location>
        <begin position="26"/>
        <end position="592"/>
    </location>
</feature>
<dbReference type="InterPro" id="IPR011990">
    <property type="entry name" value="TPR-like_helical_dom_sf"/>
</dbReference>
<keyword evidence="3" id="KW-1185">Reference proteome</keyword>
<dbReference type="SUPFAM" id="SSF48452">
    <property type="entry name" value="TPR-like"/>
    <property type="match status" value="1"/>
</dbReference>
<protein>
    <recommendedName>
        <fullName evidence="4">DUF3868 domain-containing protein</fullName>
    </recommendedName>
</protein>
<comment type="caution">
    <text evidence="2">The sequence shown here is derived from an EMBL/GenBank/DDBJ whole genome shotgun (WGS) entry which is preliminary data.</text>
</comment>
<dbReference type="InterPro" id="IPR036737">
    <property type="entry name" value="OmpA-like_sf"/>
</dbReference>
<dbReference type="Gene3D" id="3.30.1330.60">
    <property type="entry name" value="OmpA-like domain"/>
    <property type="match status" value="1"/>
</dbReference>
<feature type="signal peptide" evidence="1">
    <location>
        <begin position="1"/>
        <end position="25"/>
    </location>
</feature>
<dbReference type="Gene3D" id="1.25.40.10">
    <property type="entry name" value="Tetratricopeptide repeat domain"/>
    <property type="match status" value="1"/>
</dbReference>
<dbReference type="AlphaFoldDB" id="A0AAW5N3V0"/>
<evidence type="ECO:0000256" key="1">
    <source>
        <dbReference type="SAM" id="SignalP"/>
    </source>
</evidence>
<accession>A0AAW5N3V0</accession>
<keyword evidence="1" id="KW-0732">Signal</keyword>
<dbReference type="EMBL" id="JANRHJ010000019">
    <property type="protein sequence ID" value="MCR8875097.1"/>
    <property type="molecule type" value="Genomic_DNA"/>
</dbReference>
<dbReference type="Proteomes" id="UP001204579">
    <property type="component" value="Unassembled WGS sequence"/>
</dbReference>